<evidence type="ECO:0000256" key="7">
    <source>
        <dbReference type="ARBA" id="ARBA00022840"/>
    </source>
</evidence>
<dbReference type="GO" id="GO:0004674">
    <property type="term" value="F:protein serine/threonine kinase activity"/>
    <property type="evidence" value="ECO:0007669"/>
    <property type="project" value="UniProtKB-KW"/>
</dbReference>
<feature type="compositionally biased region" description="Low complexity" evidence="11">
    <location>
        <begin position="309"/>
        <end position="319"/>
    </location>
</feature>
<dbReference type="InterPro" id="IPR000719">
    <property type="entry name" value="Prot_kinase_dom"/>
</dbReference>
<dbReference type="Proteomes" id="UP000054359">
    <property type="component" value="Unassembled WGS sequence"/>
</dbReference>
<dbReference type="PROSITE" id="PS50011">
    <property type="entry name" value="PROTEIN_KINASE_DOM"/>
    <property type="match status" value="1"/>
</dbReference>
<dbReference type="InterPro" id="IPR008271">
    <property type="entry name" value="Ser/Thr_kinase_AS"/>
</dbReference>
<keyword evidence="4" id="KW-0808">Transferase</keyword>
<evidence type="ECO:0000256" key="4">
    <source>
        <dbReference type="ARBA" id="ARBA00022679"/>
    </source>
</evidence>
<proteinExistence type="predicted"/>
<dbReference type="GO" id="GO:0035556">
    <property type="term" value="P:intracellular signal transduction"/>
    <property type="evidence" value="ECO:0007669"/>
    <property type="project" value="TreeGrafter"/>
</dbReference>
<dbReference type="Pfam" id="PF00069">
    <property type="entry name" value="Pkinase"/>
    <property type="match status" value="1"/>
</dbReference>
<evidence type="ECO:0000256" key="5">
    <source>
        <dbReference type="ARBA" id="ARBA00022741"/>
    </source>
</evidence>
<comment type="catalytic activity">
    <reaction evidence="9">
        <text>L-threonyl-[protein] + ATP = O-phospho-L-threonyl-[protein] + ADP + H(+)</text>
        <dbReference type="Rhea" id="RHEA:46608"/>
        <dbReference type="Rhea" id="RHEA-COMP:11060"/>
        <dbReference type="Rhea" id="RHEA-COMP:11605"/>
        <dbReference type="ChEBI" id="CHEBI:15378"/>
        <dbReference type="ChEBI" id="CHEBI:30013"/>
        <dbReference type="ChEBI" id="CHEBI:30616"/>
        <dbReference type="ChEBI" id="CHEBI:61977"/>
        <dbReference type="ChEBI" id="CHEBI:456216"/>
        <dbReference type="EC" id="2.7.11.1"/>
    </reaction>
</comment>
<feature type="region of interest" description="Disordered" evidence="11">
    <location>
        <begin position="305"/>
        <end position="392"/>
    </location>
</feature>
<dbReference type="Gene3D" id="3.30.200.20">
    <property type="entry name" value="Phosphorylase Kinase, domain 1"/>
    <property type="match status" value="1"/>
</dbReference>
<dbReference type="PANTHER" id="PTHR24356">
    <property type="entry name" value="SERINE/THREONINE-PROTEIN KINASE"/>
    <property type="match status" value="1"/>
</dbReference>
<evidence type="ECO:0000256" key="1">
    <source>
        <dbReference type="ARBA" id="ARBA00012513"/>
    </source>
</evidence>
<protein>
    <recommendedName>
        <fullName evidence="2">Serine/threonine-protein kinase greatwall</fullName>
        <ecNumber evidence="1">2.7.11.1</ecNumber>
    </recommendedName>
    <alternativeName>
        <fullName evidence="8">Microtubule-associated serine/threonine-protein kinase-like</fullName>
    </alternativeName>
</protein>
<dbReference type="InterPro" id="IPR050236">
    <property type="entry name" value="Ser_Thr_kinase_AGC"/>
</dbReference>
<keyword evidence="3" id="KW-0723">Serine/threonine-protein kinase</keyword>
<dbReference type="InterPro" id="IPR011009">
    <property type="entry name" value="Kinase-like_dom_sf"/>
</dbReference>
<dbReference type="SMART" id="SM00220">
    <property type="entry name" value="S_TKc"/>
    <property type="match status" value="1"/>
</dbReference>
<evidence type="ECO:0000256" key="10">
    <source>
        <dbReference type="ARBA" id="ARBA00048679"/>
    </source>
</evidence>
<gene>
    <name evidence="13" type="ORF">X975_24035</name>
</gene>
<evidence type="ECO:0000256" key="3">
    <source>
        <dbReference type="ARBA" id="ARBA00022527"/>
    </source>
</evidence>
<dbReference type="EC" id="2.7.11.1" evidence="1"/>
<keyword evidence="6 13" id="KW-0418">Kinase</keyword>
<feature type="non-terminal residue" evidence="13">
    <location>
        <position position="409"/>
    </location>
</feature>
<dbReference type="PANTHER" id="PTHR24356:SF1">
    <property type="entry name" value="SERINE_THREONINE-PROTEIN KINASE GREATWALL"/>
    <property type="match status" value="1"/>
</dbReference>
<dbReference type="PROSITE" id="PS00108">
    <property type="entry name" value="PROTEIN_KINASE_ST"/>
    <property type="match status" value="1"/>
</dbReference>
<dbReference type="SUPFAM" id="SSF56112">
    <property type="entry name" value="Protein kinase-like (PK-like)"/>
    <property type="match status" value="1"/>
</dbReference>
<feature type="domain" description="Protein kinase" evidence="12">
    <location>
        <begin position="32"/>
        <end position="409"/>
    </location>
</feature>
<evidence type="ECO:0000256" key="9">
    <source>
        <dbReference type="ARBA" id="ARBA00047899"/>
    </source>
</evidence>
<organism evidence="13 14">
    <name type="scientific">Stegodyphus mimosarum</name>
    <name type="common">African social velvet spider</name>
    <dbReference type="NCBI Taxonomy" id="407821"/>
    <lineage>
        <taxon>Eukaryota</taxon>
        <taxon>Metazoa</taxon>
        <taxon>Ecdysozoa</taxon>
        <taxon>Arthropoda</taxon>
        <taxon>Chelicerata</taxon>
        <taxon>Arachnida</taxon>
        <taxon>Araneae</taxon>
        <taxon>Araneomorphae</taxon>
        <taxon>Entelegynae</taxon>
        <taxon>Eresoidea</taxon>
        <taxon>Eresidae</taxon>
        <taxon>Stegodyphus</taxon>
    </lineage>
</organism>
<dbReference type="FunFam" id="1.10.510.10:FF:000484">
    <property type="entry name" value="Serine/threonine-protein kinase greatwall, putative"/>
    <property type="match status" value="1"/>
</dbReference>
<dbReference type="AlphaFoldDB" id="A0A087U7S1"/>
<evidence type="ECO:0000313" key="14">
    <source>
        <dbReference type="Proteomes" id="UP000054359"/>
    </source>
</evidence>
<evidence type="ECO:0000313" key="13">
    <source>
        <dbReference type="EMBL" id="KFM73410.1"/>
    </source>
</evidence>
<dbReference type="OrthoDB" id="162894at2759"/>
<evidence type="ECO:0000256" key="2">
    <source>
        <dbReference type="ARBA" id="ARBA00022148"/>
    </source>
</evidence>
<evidence type="ECO:0000259" key="12">
    <source>
        <dbReference type="PROSITE" id="PS50011"/>
    </source>
</evidence>
<feature type="compositionally biased region" description="Basic residues" evidence="11">
    <location>
        <begin position="324"/>
        <end position="343"/>
    </location>
</feature>
<dbReference type="FunFam" id="3.30.200.20:FF:000550">
    <property type="entry name" value="Serine/threonine-protein kinase greatwall"/>
    <property type="match status" value="1"/>
</dbReference>
<accession>A0A087U7S1</accession>
<feature type="compositionally biased region" description="Polar residues" evidence="11">
    <location>
        <begin position="367"/>
        <end position="377"/>
    </location>
</feature>
<dbReference type="GO" id="GO:0005524">
    <property type="term" value="F:ATP binding"/>
    <property type="evidence" value="ECO:0007669"/>
    <property type="project" value="UniProtKB-KW"/>
</dbReference>
<sequence>MENITEKKSVSPLSESKAAEKNTIKLPNIKDFTIIKPISRGAFGKVFLCHKNEKPDQIFAVKVMKKKVMVNKNMMKQVLTERDALALSRSPFVVQLFYSLQSKNNIYLVMEYMIGGDVKSLLHVCGFFDEDMAVFYAAEAAQALEYLHRHNIVHRDLKPDNMLISSNGHIKLTDFGLSKITVKKAIKLMDLLGSPGCFGSNSKNQFPNRTPGQLLSLTSVLGFPSRRSSAIVGDTTASPSFANSGMALVKRNCVSDSLDINYKQDSQYKSSPFNLVISPLALNFESTERLEVSDNSRQKKLERWDSFGSNSSHSSNSSSTPYCPKKKRKILSSRSTKNFRRIRSSSSDTSGNCTNVEVNKRNKSEMSKSQNSDINIQRTKKRKHSSDSDEDLNMVLKKSAGISTMLSNL</sequence>
<feature type="compositionally biased region" description="Polar residues" evidence="11">
    <location>
        <begin position="344"/>
        <end position="357"/>
    </location>
</feature>
<comment type="catalytic activity">
    <reaction evidence="10">
        <text>L-seryl-[protein] + ATP = O-phospho-L-seryl-[protein] + ADP + H(+)</text>
        <dbReference type="Rhea" id="RHEA:17989"/>
        <dbReference type="Rhea" id="RHEA-COMP:9863"/>
        <dbReference type="Rhea" id="RHEA-COMP:11604"/>
        <dbReference type="ChEBI" id="CHEBI:15378"/>
        <dbReference type="ChEBI" id="CHEBI:29999"/>
        <dbReference type="ChEBI" id="CHEBI:30616"/>
        <dbReference type="ChEBI" id="CHEBI:83421"/>
        <dbReference type="ChEBI" id="CHEBI:456216"/>
        <dbReference type="EC" id="2.7.11.1"/>
    </reaction>
</comment>
<keyword evidence="5" id="KW-0547">Nucleotide-binding</keyword>
<evidence type="ECO:0000256" key="8">
    <source>
        <dbReference type="ARBA" id="ARBA00033099"/>
    </source>
</evidence>
<dbReference type="STRING" id="407821.A0A087U7S1"/>
<dbReference type="Gene3D" id="1.10.510.10">
    <property type="entry name" value="Transferase(Phosphotransferase) domain 1"/>
    <property type="match status" value="1"/>
</dbReference>
<dbReference type="GO" id="GO:0005634">
    <property type="term" value="C:nucleus"/>
    <property type="evidence" value="ECO:0007669"/>
    <property type="project" value="TreeGrafter"/>
</dbReference>
<evidence type="ECO:0000256" key="6">
    <source>
        <dbReference type="ARBA" id="ARBA00022777"/>
    </source>
</evidence>
<evidence type="ECO:0000256" key="11">
    <source>
        <dbReference type="SAM" id="MobiDB-lite"/>
    </source>
</evidence>
<name>A0A087U7S1_STEMI</name>
<keyword evidence="14" id="KW-1185">Reference proteome</keyword>
<dbReference type="EMBL" id="KK118602">
    <property type="protein sequence ID" value="KFM73410.1"/>
    <property type="molecule type" value="Genomic_DNA"/>
</dbReference>
<reference evidence="13 14" key="1">
    <citation type="submission" date="2013-11" db="EMBL/GenBank/DDBJ databases">
        <title>Genome sequencing of Stegodyphus mimosarum.</title>
        <authorList>
            <person name="Bechsgaard J."/>
        </authorList>
    </citation>
    <scope>NUCLEOTIDE SEQUENCE [LARGE SCALE GENOMIC DNA]</scope>
</reference>
<keyword evidence="7" id="KW-0067">ATP-binding</keyword>